<evidence type="ECO:0000256" key="2">
    <source>
        <dbReference type="SAM" id="SignalP"/>
    </source>
</evidence>
<feature type="region of interest" description="Disordered" evidence="1">
    <location>
        <begin position="329"/>
        <end position="383"/>
    </location>
</feature>
<feature type="compositionally biased region" description="Polar residues" evidence="1">
    <location>
        <begin position="252"/>
        <end position="269"/>
    </location>
</feature>
<dbReference type="Proteomes" id="UP001222325">
    <property type="component" value="Unassembled WGS sequence"/>
</dbReference>
<comment type="caution">
    <text evidence="3">The sequence shown here is derived from an EMBL/GenBank/DDBJ whole genome shotgun (WGS) entry which is preliminary data.</text>
</comment>
<dbReference type="EMBL" id="JARJCN010000042">
    <property type="protein sequence ID" value="KAJ7083153.1"/>
    <property type="molecule type" value="Genomic_DNA"/>
</dbReference>
<feature type="signal peptide" evidence="2">
    <location>
        <begin position="1"/>
        <end position="16"/>
    </location>
</feature>
<keyword evidence="2" id="KW-0732">Signal</keyword>
<feature type="chain" id="PRO_5042031878" evidence="2">
    <location>
        <begin position="17"/>
        <end position="455"/>
    </location>
</feature>
<proteinExistence type="predicted"/>
<dbReference type="AlphaFoldDB" id="A0AAD6TXN5"/>
<feature type="region of interest" description="Disordered" evidence="1">
    <location>
        <begin position="251"/>
        <end position="272"/>
    </location>
</feature>
<organism evidence="3 4">
    <name type="scientific">Mycena belliarum</name>
    <dbReference type="NCBI Taxonomy" id="1033014"/>
    <lineage>
        <taxon>Eukaryota</taxon>
        <taxon>Fungi</taxon>
        <taxon>Dikarya</taxon>
        <taxon>Basidiomycota</taxon>
        <taxon>Agaricomycotina</taxon>
        <taxon>Agaricomycetes</taxon>
        <taxon>Agaricomycetidae</taxon>
        <taxon>Agaricales</taxon>
        <taxon>Marasmiineae</taxon>
        <taxon>Mycenaceae</taxon>
        <taxon>Mycena</taxon>
    </lineage>
</organism>
<keyword evidence="4" id="KW-1185">Reference proteome</keyword>
<evidence type="ECO:0000313" key="3">
    <source>
        <dbReference type="EMBL" id="KAJ7083153.1"/>
    </source>
</evidence>
<gene>
    <name evidence="3" type="ORF">B0H15DRAFT_429427</name>
</gene>
<evidence type="ECO:0000313" key="4">
    <source>
        <dbReference type="Proteomes" id="UP001222325"/>
    </source>
</evidence>
<protein>
    <submittedName>
        <fullName evidence="3">Uncharacterized protein</fullName>
    </submittedName>
</protein>
<accession>A0AAD6TXN5</accession>
<evidence type="ECO:0000256" key="1">
    <source>
        <dbReference type="SAM" id="MobiDB-lite"/>
    </source>
</evidence>
<feature type="compositionally biased region" description="Low complexity" evidence="1">
    <location>
        <begin position="365"/>
        <end position="380"/>
    </location>
</feature>
<reference evidence="3" key="1">
    <citation type="submission" date="2023-03" db="EMBL/GenBank/DDBJ databases">
        <title>Massive genome expansion in bonnet fungi (Mycena s.s.) driven by repeated elements and novel gene families across ecological guilds.</title>
        <authorList>
            <consortium name="Lawrence Berkeley National Laboratory"/>
            <person name="Harder C.B."/>
            <person name="Miyauchi S."/>
            <person name="Viragh M."/>
            <person name="Kuo A."/>
            <person name="Thoen E."/>
            <person name="Andreopoulos B."/>
            <person name="Lu D."/>
            <person name="Skrede I."/>
            <person name="Drula E."/>
            <person name="Henrissat B."/>
            <person name="Morin E."/>
            <person name="Kohler A."/>
            <person name="Barry K."/>
            <person name="LaButti K."/>
            <person name="Morin E."/>
            <person name="Salamov A."/>
            <person name="Lipzen A."/>
            <person name="Mereny Z."/>
            <person name="Hegedus B."/>
            <person name="Baldrian P."/>
            <person name="Stursova M."/>
            <person name="Weitz H."/>
            <person name="Taylor A."/>
            <person name="Grigoriev I.V."/>
            <person name="Nagy L.G."/>
            <person name="Martin F."/>
            <person name="Kauserud H."/>
        </authorList>
    </citation>
    <scope>NUCLEOTIDE SEQUENCE</scope>
    <source>
        <strain evidence="3">CBHHK173m</strain>
    </source>
</reference>
<name>A0AAD6TXN5_9AGAR</name>
<sequence>MLLSKILQILWTLTISAHVVYNISPANLASLSKWRDSVVETLRHRYLPHPKRRRHRVLVTNHNGTWGACPNPTFVFLSPGLRLVPRLPAVGDPVISDDNEVVYMLGFLPSCCAHNTCVNHFRPMAQFAPITSSRVRAIIGDTPVAVPSAVAPPRAVSSLDTTLILSGALSIIALVVYVVQQFSSKGQNVQISHTPVLQLVMVQEFEEVAMVLGVVTSAGVLNAGVTDELTLATPPQPAPITPASVAQDGPSFATNSSGVPTTPKSTTPATCYLPQLGTRTRTKPALAKPMESGCIQKKVALPHEVALRAGGDTRTVPIGPAASKLSGPVLKPAGLSNAQAPSKTMKKGGELRTAKENGANPTGRPPSARAAPDAPRPSTAMGLRQPGFAARTLVPRPSTALGFRQPVIASRVVPPAAPTKGALPAVAARAAPPAPPVGAPRGRYIVASKAKGRAP</sequence>